<feature type="transmembrane region" description="Helical" evidence="1">
    <location>
        <begin position="79"/>
        <end position="100"/>
    </location>
</feature>
<protein>
    <submittedName>
        <fullName evidence="2">DUF3667 domain-containing protein</fullName>
    </submittedName>
</protein>
<gene>
    <name evidence="2" type="ORF">FJ651_08015</name>
</gene>
<dbReference type="Proteomes" id="UP000317332">
    <property type="component" value="Unassembled WGS sequence"/>
</dbReference>
<feature type="transmembrane region" description="Helical" evidence="1">
    <location>
        <begin position="224"/>
        <end position="248"/>
    </location>
</feature>
<comment type="caution">
    <text evidence="2">The sequence shown here is derived from an EMBL/GenBank/DDBJ whole genome shotgun (WGS) entry which is preliminary data.</text>
</comment>
<proteinExistence type="predicted"/>
<keyword evidence="3" id="KW-1185">Reference proteome</keyword>
<feature type="transmembrane region" description="Helical" evidence="1">
    <location>
        <begin position="191"/>
        <end position="212"/>
    </location>
</feature>
<dbReference type="AlphaFoldDB" id="A0A506PLK4"/>
<reference evidence="2 3" key="1">
    <citation type="submission" date="2019-06" db="EMBL/GenBank/DDBJ databases">
        <title>Flavobacteriaceae Paucihalobacterium erythroidium CWB-1, complete genome.</title>
        <authorList>
            <person name="Wu S."/>
        </authorList>
    </citation>
    <scope>NUCLEOTIDE SEQUENCE [LARGE SCALE GENOMIC DNA]</scope>
    <source>
        <strain evidence="2 3">CWB-1</strain>
    </source>
</reference>
<name>A0A506PLK4_9FLAO</name>
<dbReference type="EMBL" id="VHIQ01000003">
    <property type="protein sequence ID" value="TPV34092.1"/>
    <property type="molecule type" value="Genomic_DNA"/>
</dbReference>
<keyword evidence="1" id="KW-1133">Transmembrane helix</keyword>
<dbReference type="Pfam" id="PF12412">
    <property type="entry name" value="DUF3667"/>
    <property type="match status" value="1"/>
</dbReference>
<evidence type="ECO:0000313" key="3">
    <source>
        <dbReference type="Proteomes" id="UP000317332"/>
    </source>
</evidence>
<dbReference type="OrthoDB" id="1143019at2"/>
<evidence type="ECO:0000313" key="2">
    <source>
        <dbReference type="EMBL" id="TPV34092.1"/>
    </source>
</evidence>
<keyword evidence="1" id="KW-0472">Membrane</keyword>
<feature type="transmembrane region" description="Helical" evidence="1">
    <location>
        <begin position="132"/>
        <end position="150"/>
    </location>
</feature>
<feature type="transmembrane region" description="Helical" evidence="1">
    <location>
        <begin position="162"/>
        <end position="185"/>
    </location>
</feature>
<dbReference type="RefSeq" id="WP_140989989.1">
    <property type="nucleotide sequence ID" value="NZ_VHIQ01000003.1"/>
</dbReference>
<evidence type="ECO:0000256" key="1">
    <source>
        <dbReference type="SAM" id="Phobius"/>
    </source>
</evidence>
<organism evidence="2 3">
    <name type="scientific">Paucihalobacter ruber</name>
    <dbReference type="NCBI Taxonomy" id="2567861"/>
    <lineage>
        <taxon>Bacteria</taxon>
        <taxon>Pseudomonadati</taxon>
        <taxon>Bacteroidota</taxon>
        <taxon>Flavobacteriia</taxon>
        <taxon>Flavobacteriales</taxon>
        <taxon>Flavobacteriaceae</taxon>
        <taxon>Paucihalobacter</taxon>
    </lineage>
</organism>
<keyword evidence="1" id="KW-0812">Transmembrane</keyword>
<accession>A0A506PLK4</accession>
<sequence>MNCKNCDTNLIPDASFCNDCGGKVIHKRLTIKNLLIHVSETFFNYDNKFLQTIIKLFTDPKDVIDGYVKGVRKKYIDPLGFFAISLTLSGLYFFLIKNYFPNIFDFMMVTSDSNTQMLTQKIIEPLIEYNSLMYFMFIPLAGLMSYLIFINKHYNFTEHIVIYFYTLPLLSNMSIILNMLVYLIYPKILLSFSVFYFIGFFIYMGYVLTRIFSLSAKQLIIKTLIFLPFFFMVYIIISIATVILLILFGQVTLEDFEPPS</sequence>
<dbReference type="InterPro" id="IPR022134">
    <property type="entry name" value="DUF3667"/>
</dbReference>